<dbReference type="RefSeq" id="WP_238726005.1">
    <property type="nucleotide sequence ID" value="NZ_JAHQCX010000001.1"/>
</dbReference>
<evidence type="ECO:0000313" key="2">
    <source>
        <dbReference type="EMBL" id="MBU9724416.1"/>
    </source>
</evidence>
<organism evidence="2 3">
    <name type="scientific">Diplocloster modestus</name>
    <dbReference type="NCBI Taxonomy" id="2850322"/>
    <lineage>
        <taxon>Bacteria</taxon>
        <taxon>Bacillati</taxon>
        <taxon>Bacillota</taxon>
        <taxon>Clostridia</taxon>
        <taxon>Lachnospirales</taxon>
        <taxon>Lachnospiraceae</taxon>
        <taxon>Diplocloster</taxon>
    </lineage>
</organism>
<evidence type="ECO:0000259" key="1">
    <source>
        <dbReference type="Pfam" id="PF04448"/>
    </source>
</evidence>
<proteinExistence type="predicted"/>
<sequence length="112" mass="13041">MGDNMNYPDSAMEFIKGYSFKDGKEIYTNGSELIPVFRVEQMIEHYINARWIPVTERLPEKKETVLVQSWGGAMYTAWYGPKSKKWKSNDCCGECYKVIAWMPLPEPFNSQN</sequence>
<dbReference type="Pfam" id="PF04448">
    <property type="entry name" value="DUF551"/>
    <property type="match status" value="1"/>
</dbReference>
<comment type="caution">
    <text evidence="2">The sequence shown here is derived from an EMBL/GenBank/DDBJ whole genome shotgun (WGS) entry which is preliminary data.</text>
</comment>
<reference evidence="2 3" key="1">
    <citation type="submission" date="2021-06" db="EMBL/GenBank/DDBJ databases">
        <title>Description of novel taxa of the family Lachnospiraceae.</title>
        <authorList>
            <person name="Chaplin A.V."/>
            <person name="Sokolova S.R."/>
            <person name="Pikina A.P."/>
            <person name="Korzhanova M."/>
            <person name="Belova V."/>
            <person name="Korostin D."/>
            <person name="Efimov B.A."/>
        </authorList>
    </citation>
    <scope>NUCLEOTIDE SEQUENCE [LARGE SCALE GENOMIC DNA]</scope>
    <source>
        <strain evidence="2 3">ASD4241</strain>
    </source>
</reference>
<keyword evidence="3" id="KW-1185">Reference proteome</keyword>
<accession>A0ABS6K0P3</accession>
<evidence type="ECO:0000313" key="3">
    <source>
        <dbReference type="Proteomes" id="UP001314681"/>
    </source>
</evidence>
<protein>
    <submittedName>
        <fullName evidence="2">DUF551 domain-containing protein</fullName>
    </submittedName>
</protein>
<dbReference type="Proteomes" id="UP001314681">
    <property type="component" value="Unassembled WGS sequence"/>
</dbReference>
<name>A0ABS6K0P3_9FIRM</name>
<gene>
    <name evidence="2" type="ORF">KTH90_00160</name>
</gene>
<dbReference type="EMBL" id="JAHQCX010000001">
    <property type="protein sequence ID" value="MBU9724416.1"/>
    <property type="molecule type" value="Genomic_DNA"/>
</dbReference>
<feature type="domain" description="DUF551" evidence="1">
    <location>
        <begin position="51"/>
        <end position="107"/>
    </location>
</feature>
<dbReference type="InterPro" id="IPR007539">
    <property type="entry name" value="DUF551"/>
</dbReference>